<dbReference type="InterPro" id="IPR000683">
    <property type="entry name" value="Gfo/Idh/MocA-like_OxRdtase_N"/>
</dbReference>
<proteinExistence type="predicted"/>
<evidence type="ECO:0000313" key="4">
    <source>
        <dbReference type="EMBL" id="GAA4973849.1"/>
    </source>
</evidence>
<organism evidence="4 5">
    <name type="scientific">Kineococcus glutinatus</name>
    <dbReference type="NCBI Taxonomy" id="1070872"/>
    <lineage>
        <taxon>Bacteria</taxon>
        <taxon>Bacillati</taxon>
        <taxon>Actinomycetota</taxon>
        <taxon>Actinomycetes</taxon>
        <taxon>Kineosporiales</taxon>
        <taxon>Kineosporiaceae</taxon>
        <taxon>Kineococcus</taxon>
    </lineage>
</organism>
<feature type="domain" description="GFO/IDH/MocA-like oxidoreductase" evidence="3">
    <location>
        <begin position="135"/>
        <end position="275"/>
    </location>
</feature>
<evidence type="ECO:0000256" key="1">
    <source>
        <dbReference type="ARBA" id="ARBA00023002"/>
    </source>
</evidence>
<evidence type="ECO:0000313" key="5">
    <source>
        <dbReference type="Proteomes" id="UP001501195"/>
    </source>
</evidence>
<name>A0ABP9HM80_9ACTN</name>
<gene>
    <name evidence="4" type="ORF">GCM10023225_13930</name>
</gene>
<dbReference type="SUPFAM" id="SSF55347">
    <property type="entry name" value="Glyceraldehyde-3-phosphate dehydrogenase-like, C-terminal domain"/>
    <property type="match status" value="1"/>
</dbReference>
<dbReference type="Pfam" id="PF01408">
    <property type="entry name" value="GFO_IDH_MocA"/>
    <property type="match status" value="1"/>
</dbReference>
<evidence type="ECO:0000259" key="3">
    <source>
        <dbReference type="Pfam" id="PF22725"/>
    </source>
</evidence>
<dbReference type="EMBL" id="BAABIL010000181">
    <property type="protein sequence ID" value="GAA4973849.1"/>
    <property type="molecule type" value="Genomic_DNA"/>
</dbReference>
<dbReference type="Gene3D" id="3.40.50.720">
    <property type="entry name" value="NAD(P)-binding Rossmann-like Domain"/>
    <property type="match status" value="1"/>
</dbReference>
<sequence>MTVRPLRVGVIGLGWAGQQHLEAYRAIRGVEVVALAGQEADLLAELGRRHEVPATFARWEDLVELPGLDAVSIAVPTWLHAPIAVAALRRGAHVLSEKPIARTGDEAQTMVDAARAAGRVLDVVFNHRRRGDVMALSDLIARGAIGRPYYARASWLRRNGIPRLGSWFVNEEMSGGGPLVDIGVHVLDWSLHLLGEPRVLSASAATYSELGPRGRGGGDRDTLTHETSAYEVEDFASAFLRLEGGGTLALETGWATYRDPVDVMDFTVYGTEGGAEWRAVGATDVPVADVQVFTERGGHPADHTITAQPGRAHQAVVEEFVDVVRGDPGTWSAHDGSHALTRARVIDACYRSAREHREVAL</sequence>
<dbReference type="InterPro" id="IPR055170">
    <property type="entry name" value="GFO_IDH_MocA-like_dom"/>
</dbReference>
<protein>
    <submittedName>
        <fullName evidence="4">Gfo/Idh/MocA family oxidoreductase</fullName>
    </submittedName>
</protein>
<dbReference type="SUPFAM" id="SSF51735">
    <property type="entry name" value="NAD(P)-binding Rossmann-fold domains"/>
    <property type="match status" value="1"/>
</dbReference>
<keyword evidence="1" id="KW-0560">Oxidoreductase</keyword>
<dbReference type="Gene3D" id="3.30.360.10">
    <property type="entry name" value="Dihydrodipicolinate Reductase, domain 2"/>
    <property type="match status" value="1"/>
</dbReference>
<dbReference type="PANTHER" id="PTHR43818:SF11">
    <property type="entry name" value="BCDNA.GH03377"/>
    <property type="match status" value="1"/>
</dbReference>
<dbReference type="InterPro" id="IPR050463">
    <property type="entry name" value="Gfo/Idh/MocA_oxidrdct_glycsds"/>
</dbReference>
<dbReference type="Proteomes" id="UP001501195">
    <property type="component" value="Unassembled WGS sequence"/>
</dbReference>
<reference evidence="5" key="1">
    <citation type="journal article" date="2019" name="Int. J. Syst. Evol. Microbiol.">
        <title>The Global Catalogue of Microorganisms (GCM) 10K type strain sequencing project: providing services to taxonomists for standard genome sequencing and annotation.</title>
        <authorList>
            <consortium name="The Broad Institute Genomics Platform"/>
            <consortium name="The Broad Institute Genome Sequencing Center for Infectious Disease"/>
            <person name="Wu L."/>
            <person name="Ma J."/>
        </authorList>
    </citation>
    <scope>NUCLEOTIDE SEQUENCE [LARGE SCALE GENOMIC DNA]</scope>
    <source>
        <strain evidence="5">JCM 18126</strain>
    </source>
</reference>
<dbReference type="PANTHER" id="PTHR43818">
    <property type="entry name" value="BCDNA.GH03377"/>
    <property type="match status" value="1"/>
</dbReference>
<dbReference type="Pfam" id="PF22725">
    <property type="entry name" value="GFO_IDH_MocA_C3"/>
    <property type="match status" value="1"/>
</dbReference>
<dbReference type="InterPro" id="IPR036291">
    <property type="entry name" value="NAD(P)-bd_dom_sf"/>
</dbReference>
<comment type="caution">
    <text evidence="4">The sequence shown here is derived from an EMBL/GenBank/DDBJ whole genome shotgun (WGS) entry which is preliminary data.</text>
</comment>
<accession>A0ABP9HM80</accession>
<keyword evidence="5" id="KW-1185">Reference proteome</keyword>
<dbReference type="RefSeq" id="WP_345711703.1">
    <property type="nucleotide sequence ID" value="NZ_BAABIL010000181.1"/>
</dbReference>
<evidence type="ECO:0000259" key="2">
    <source>
        <dbReference type="Pfam" id="PF01408"/>
    </source>
</evidence>
<feature type="domain" description="Gfo/Idh/MocA-like oxidoreductase N-terminal" evidence="2">
    <location>
        <begin position="6"/>
        <end position="123"/>
    </location>
</feature>